<dbReference type="Proteomes" id="UP000317043">
    <property type="component" value="Unassembled WGS sequence"/>
</dbReference>
<protein>
    <submittedName>
        <fullName evidence="2">Uncharacterized protein</fullName>
    </submittedName>
</protein>
<proteinExistence type="predicted"/>
<evidence type="ECO:0000313" key="3">
    <source>
        <dbReference type="Proteomes" id="UP000317043"/>
    </source>
</evidence>
<evidence type="ECO:0000313" key="2">
    <source>
        <dbReference type="EMBL" id="TQL75542.1"/>
    </source>
</evidence>
<keyword evidence="1" id="KW-1133">Transmembrane helix</keyword>
<organism evidence="2 3">
    <name type="scientific">Stackebrandtia endophytica</name>
    <dbReference type="NCBI Taxonomy" id="1496996"/>
    <lineage>
        <taxon>Bacteria</taxon>
        <taxon>Bacillati</taxon>
        <taxon>Actinomycetota</taxon>
        <taxon>Actinomycetes</taxon>
        <taxon>Glycomycetales</taxon>
        <taxon>Glycomycetaceae</taxon>
        <taxon>Stackebrandtia</taxon>
    </lineage>
</organism>
<dbReference type="InParanoid" id="A0A543ASJ2"/>
<feature type="transmembrane region" description="Helical" evidence="1">
    <location>
        <begin position="117"/>
        <end position="133"/>
    </location>
</feature>
<dbReference type="EMBL" id="VFOW01000001">
    <property type="protein sequence ID" value="TQL75542.1"/>
    <property type="molecule type" value="Genomic_DNA"/>
</dbReference>
<dbReference type="AlphaFoldDB" id="A0A543ASJ2"/>
<keyword evidence="1" id="KW-0812">Transmembrane</keyword>
<name>A0A543ASJ2_9ACTN</name>
<feature type="transmembrane region" description="Helical" evidence="1">
    <location>
        <begin position="83"/>
        <end position="105"/>
    </location>
</feature>
<feature type="transmembrane region" description="Helical" evidence="1">
    <location>
        <begin position="12"/>
        <end position="30"/>
    </location>
</feature>
<evidence type="ECO:0000256" key="1">
    <source>
        <dbReference type="SAM" id="Phobius"/>
    </source>
</evidence>
<feature type="transmembrane region" description="Helical" evidence="1">
    <location>
        <begin position="50"/>
        <end position="71"/>
    </location>
</feature>
<sequence>MQAVAAQLLGRRMVGWAGGYLVGVCAYWSLLALIDPTWYGGLGGVGLSVMWVLTAMETCILFVLVLIPDFARKVYWPDSRAAMILVIAWSAVTLIPFTVLFPTALDPLMSQGLRVEQLRGLVFVVVYFSWVRWRRDRTSEYVTT</sequence>
<reference evidence="2 3" key="1">
    <citation type="submission" date="2019-06" db="EMBL/GenBank/DDBJ databases">
        <title>Sequencing the genomes of 1000 actinobacteria strains.</title>
        <authorList>
            <person name="Klenk H.-P."/>
        </authorList>
    </citation>
    <scope>NUCLEOTIDE SEQUENCE [LARGE SCALE GENOMIC DNA]</scope>
    <source>
        <strain evidence="2 3">DSM 45928</strain>
    </source>
</reference>
<gene>
    <name evidence="2" type="ORF">FB566_1049</name>
</gene>
<accession>A0A543ASJ2</accession>
<comment type="caution">
    <text evidence="2">The sequence shown here is derived from an EMBL/GenBank/DDBJ whole genome shotgun (WGS) entry which is preliminary data.</text>
</comment>
<keyword evidence="3" id="KW-1185">Reference proteome</keyword>
<keyword evidence="1" id="KW-0472">Membrane</keyword>